<dbReference type="SUPFAM" id="SSF53335">
    <property type="entry name" value="S-adenosyl-L-methionine-dependent methyltransferases"/>
    <property type="match status" value="1"/>
</dbReference>
<dbReference type="Gene3D" id="3.40.50.150">
    <property type="entry name" value="Vaccinia Virus protein VP39"/>
    <property type="match status" value="1"/>
</dbReference>
<name>R6UWW6_9BACT</name>
<dbReference type="EMBL" id="CBFW010000279">
    <property type="protein sequence ID" value="CDC75172.1"/>
    <property type="molecule type" value="Genomic_DNA"/>
</dbReference>
<dbReference type="InterPro" id="IPR029063">
    <property type="entry name" value="SAM-dependent_MTases_sf"/>
</dbReference>
<organism evidence="2 3">
    <name type="scientific">Candidatus Colimorpha enterica</name>
    <dbReference type="NCBI Taxonomy" id="3083063"/>
    <lineage>
        <taxon>Bacteria</taxon>
        <taxon>Pseudomonadati</taxon>
        <taxon>Bacteroidota</taxon>
        <taxon>Bacteroidia</taxon>
        <taxon>Bacteroidales</taxon>
        <taxon>Candidatus Colimorpha</taxon>
    </lineage>
</organism>
<dbReference type="InterPro" id="IPR025714">
    <property type="entry name" value="Methyltranfer_dom"/>
</dbReference>
<sequence>MDNSARLLSMLDRTISSGTLKKITLSKPLDRSVLRAECRGVTIKNSPFIQCETFTSDGKALHKNIPLAEAADYLAGTLGTQYRQMNIMTTGGDAEARVSSKGKLTVSGSPGVGQRIEPASHDREKHHILTEGTVYDFLVALNVTDSDGRVFDRRRAKFRQIDRFLQYISDIYPRLPREGRLYVLDLCCGKSYLTFAAYWYLTSVMGREVSMVGADLKADVIAFCSDTAQKLGCSGLSFVCCDIMKFVPERSPDLVLSLHACDTATDIVLTTAARLGAKVILSTPCCQHQLMNDLKPDSPLGSALMPVMEQSLLKQKLCVALTDALRCKRLEAAGYSVTVTELIDPEDTPKNLLIRAVKVPMPAAVKEKHRAELEALQDLCGVKLFGENLC</sequence>
<dbReference type="PANTHER" id="PTHR13369">
    <property type="match status" value="1"/>
</dbReference>
<protein>
    <recommendedName>
        <fullName evidence="1">Methyltransferase domain-containing protein</fullName>
    </recommendedName>
</protein>
<dbReference type="Pfam" id="PF13679">
    <property type="entry name" value="Methyltransf_32"/>
    <property type="match status" value="1"/>
</dbReference>
<dbReference type="AlphaFoldDB" id="R6UWW6"/>
<evidence type="ECO:0000259" key="1">
    <source>
        <dbReference type="Pfam" id="PF13679"/>
    </source>
</evidence>
<proteinExistence type="predicted"/>
<accession>R6UWW6</accession>
<dbReference type="Proteomes" id="UP000017938">
    <property type="component" value="Unassembled WGS sequence"/>
</dbReference>
<reference evidence="2" key="1">
    <citation type="submission" date="2012-11" db="EMBL/GenBank/DDBJ databases">
        <title>Dependencies among metagenomic species, viruses, plasmids and units of genetic variation.</title>
        <authorList>
            <person name="Nielsen H.B."/>
            <person name="Almeida M."/>
            <person name="Juncker A.S."/>
            <person name="Rasmussen S."/>
            <person name="Li J."/>
            <person name="Sunagawa S."/>
            <person name="Plichta D."/>
            <person name="Gautier L."/>
            <person name="Le Chatelier E."/>
            <person name="Peletier E."/>
            <person name="Bonde I."/>
            <person name="Nielsen T."/>
            <person name="Manichanh C."/>
            <person name="Arumugam M."/>
            <person name="Batto J."/>
            <person name="Santos M.B.Q.D."/>
            <person name="Blom N."/>
            <person name="Borruel N."/>
            <person name="Burgdorf K.S."/>
            <person name="Boumezbeur F."/>
            <person name="Casellas F."/>
            <person name="Dore J."/>
            <person name="Guarner F."/>
            <person name="Hansen T."/>
            <person name="Hildebrand F."/>
            <person name="Kaas R.S."/>
            <person name="Kennedy S."/>
            <person name="Kristiansen K."/>
            <person name="Kultima J.R."/>
            <person name="Leonard P."/>
            <person name="Levenez F."/>
            <person name="Lund O."/>
            <person name="Moumen B."/>
            <person name="Le Paslier D."/>
            <person name="Pons N."/>
            <person name="Pedersen O."/>
            <person name="Prifti E."/>
            <person name="Qin J."/>
            <person name="Raes J."/>
            <person name="Tap J."/>
            <person name="Tims S."/>
            <person name="Ussery D.W."/>
            <person name="Yamada T."/>
            <person name="MetaHit consortium"/>
            <person name="Renault P."/>
            <person name="Sicheritz-Ponten T."/>
            <person name="Bork P."/>
            <person name="Wang J."/>
            <person name="Brunak S."/>
            <person name="Ehrlich S.D."/>
        </authorList>
    </citation>
    <scope>NUCLEOTIDE SEQUENCE [LARGE SCALE GENOMIC DNA]</scope>
</reference>
<dbReference type="PANTHER" id="PTHR13369:SF3">
    <property type="entry name" value="METHYLTRANSFERASE DOMAIN-CONTAINING PROTEIN"/>
    <property type="match status" value="1"/>
</dbReference>
<gene>
    <name evidence="2" type="ORF">BN580_00116</name>
</gene>
<dbReference type="CDD" id="cd02440">
    <property type="entry name" value="AdoMet_MTases"/>
    <property type="match status" value="1"/>
</dbReference>
<dbReference type="GO" id="GO:0005737">
    <property type="term" value="C:cytoplasm"/>
    <property type="evidence" value="ECO:0007669"/>
    <property type="project" value="TreeGrafter"/>
</dbReference>
<evidence type="ECO:0000313" key="3">
    <source>
        <dbReference type="Proteomes" id="UP000017938"/>
    </source>
</evidence>
<feature type="domain" description="Methyltransferase" evidence="1">
    <location>
        <begin position="157"/>
        <end position="291"/>
    </location>
</feature>
<comment type="caution">
    <text evidence="2">The sequence shown here is derived from an EMBL/GenBank/DDBJ whole genome shotgun (WGS) entry which is preliminary data.</text>
</comment>
<evidence type="ECO:0000313" key="2">
    <source>
        <dbReference type="EMBL" id="CDC75172.1"/>
    </source>
</evidence>